<dbReference type="GO" id="GO:0032991">
    <property type="term" value="C:protein-containing complex"/>
    <property type="evidence" value="ECO:0007669"/>
    <property type="project" value="TreeGrafter"/>
</dbReference>
<evidence type="ECO:0000313" key="4">
    <source>
        <dbReference type="EMBL" id="JAB78189.1"/>
    </source>
</evidence>
<dbReference type="InterPro" id="IPR029063">
    <property type="entry name" value="SAM-dependent_MTases_sf"/>
</dbReference>
<dbReference type="Pfam" id="PF10294">
    <property type="entry name" value="Methyltransf_16"/>
    <property type="match status" value="1"/>
</dbReference>
<accession>V5HKP9</accession>
<dbReference type="AlphaFoldDB" id="V5HKP9"/>
<reference evidence="4" key="1">
    <citation type="journal article" date="2015" name="Sci. Rep.">
        <title>Tissue- and time-dependent transcription in Ixodes ricinus salivary glands and midguts when blood feeding on the vertebrate host.</title>
        <authorList>
            <person name="Kotsyfakis M."/>
            <person name="Schwarz A."/>
            <person name="Erhart J."/>
            <person name="Ribeiro J.M."/>
        </authorList>
    </citation>
    <scope>NUCLEOTIDE SEQUENCE</scope>
    <source>
        <tissue evidence="4">Salivary gland and midgut</tissue>
    </source>
</reference>
<comment type="similarity">
    <text evidence="1">Belongs to the class I-like SAM-binding methyltransferase superfamily. EEF2KMT family.</text>
</comment>
<dbReference type="InterPro" id="IPR029426">
    <property type="entry name" value="FAM86_N"/>
</dbReference>
<dbReference type="Gene3D" id="3.40.50.150">
    <property type="entry name" value="Vaccinia Virus protein VP39"/>
    <property type="match status" value="1"/>
</dbReference>
<sequence>MTESVLRELANRFLACVPASEAMQCLEGIPTHALTQELQKRIMAATLEHPTAKRFPAASTYVKHYLKLLIDKLESREVEVLGDLYVCYTQLLGSVDSGPGFVTYVLDGHDMEVTVREAKALVADGTTGLRAWQASKFLAEWCLENRQVLSGKRVLELGSGVGLTGLVVCRACRPSRYTFTDGHRSVLRMVEENVATNRWPSMPDVKVETLRWGQQLEEDFLGTDVVLGADLVFDPDLIEPLAATLADLLQHGGTAYIASTIRNADTYYTFQTALGTAMLQWTVALPPHNRVFVYDRSCKMEILRITRASQAEPEEILW</sequence>
<dbReference type="Pfam" id="PF14904">
    <property type="entry name" value="FAM86"/>
    <property type="match status" value="1"/>
</dbReference>
<keyword evidence="2" id="KW-0808">Transferase</keyword>
<dbReference type="PANTHER" id="PTHR14614">
    <property type="entry name" value="HEPATOCELLULAR CARCINOMA-ASSOCIATED ANTIGEN"/>
    <property type="match status" value="1"/>
</dbReference>
<dbReference type="InterPro" id="IPR019410">
    <property type="entry name" value="Methyltransf_16"/>
</dbReference>
<proteinExistence type="evidence at transcript level"/>
<protein>
    <recommendedName>
        <fullName evidence="3">FAM86 N-terminal domain-containing protein</fullName>
    </recommendedName>
</protein>
<dbReference type="EMBL" id="GANP01006279">
    <property type="protein sequence ID" value="JAB78189.1"/>
    <property type="molecule type" value="mRNA"/>
</dbReference>
<feature type="domain" description="FAM86 N-terminal" evidence="3">
    <location>
        <begin position="4"/>
        <end position="90"/>
    </location>
</feature>
<evidence type="ECO:0000259" key="3">
    <source>
        <dbReference type="Pfam" id="PF14904"/>
    </source>
</evidence>
<organism evidence="4">
    <name type="scientific">Ixodes ricinus</name>
    <name type="common">Common tick</name>
    <name type="synonym">Acarus ricinus</name>
    <dbReference type="NCBI Taxonomy" id="34613"/>
    <lineage>
        <taxon>Eukaryota</taxon>
        <taxon>Metazoa</taxon>
        <taxon>Ecdysozoa</taxon>
        <taxon>Arthropoda</taxon>
        <taxon>Chelicerata</taxon>
        <taxon>Arachnida</taxon>
        <taxon>Acari</taxon>
        <taxon>Parasitiformes</taxon>
        <taxon>Ixodida</taxon>
        <taxon>Ixodoidea</taxon>
        <taxon>Ixodidae</taxon>
        <taxon>Ixodinae</taxon>
        <taxon>Ixodes</taxon>
    </lineage>
</organism>
<evidence type="ECO:0000256" key="1">
    <source>
        <dbReference type="ARBA" id="ARBA00005511"/>
    </source>
</evidence>
<dbReference type="SUPFAM" id="SSF53335">
    <property type="entry name" value="S-adenosyl-L-methionine-dependent methyltransferases"/>
    <property type="match status" value="1"/>
</dbReference>
<dbReference type="GO" id="GO:0016740">
    <property type="term" value="F:transferase activity"/>
    <property type="evidence" value="ECO:0007669"/>
    <property type="project" value="UniProtKB-KW"/>
</dbReference>
<name>V5HKP9_IXORI</name>
<evidence type="ECO:0000256" key="2">
    <source>
        <dbReference type="ARBA" id="ARBA00022679"/>
    </source>
</evidence>
<dbReference type="PANTHER" id="PTHR14614:SF130">
    <property type="entry name" value="PROTEIN-LYSINE N-METHYLTRANSFERASE EEF2KMT"/>
    <property type="match status" value="1"/>
</dbReference>